<reference evidence="1 2" key="1">
    <citation type="submission" date="2017-11" db="EMBL/GenBank/DDBJ databases">
        <title>Genome sequence of the oocydin A producing rhizobacterium Serratia plymuthica 4Rx5.</title>
        <authorList>
            <person name="Matilla M.A."/>
            <person name="Udaondo Z."/>
            <person name="Salmond G.P.C."/>
        </authorList>
    </citation>
    <scope>NUCLEOTIDE SEQUENCE [LARGE SCALE GENOMIC DNA]</scope>
    <source>
        <strain evidence="1 2">4Rx5</strain>
    </source>
</reference>
<evidence type="ECO:0000313" key="1">
    <source>
        <dbReference type="EMBL" id="PYD37483.1"/>
    </source>
</evidence>
<dbReference type="Proteomes" id="UP000248196">
    <property type="component" value="Unassembled WGS sequence"/>
</dbReference>
<name>A0A318P5X7_SERPL</name>
<proteinExistence type="predicted"/>
<dbReference type="EMBL" id="PESE01000006">
    <property type="protein sequence ID" value="PYD37483.1"/>
    <property type="molecule type" value="Genomic_DNA"/>
</dbReference>
<comment type="caution">
    <text evidence="1">The sequence shown here is derived from an EMBL/GenBank/DDBJ whole genome shotgun (WGS) entry which is preliminary data.</text>
</comment>
<accession>A0A318P5X7</accession>
<protein>
    <submittedName>
        <fullName evidence="1">Uncharacterized protein</fullName>
    </submittedName>
</protein>
<organism evidence="1 2">
    <name type="scientific">Serratia plymuthica</name>
    <dbReference type="NCBI Taxonomy" id="82996"/>
    <lineage>
        <taxon>Bacteria</taxon>
        <taxon>Pseudomonadati</taxon>
        <taxon>Pseudomonadota</taxon>
        <taxon>Gammaproteobacteria</taxon>
        <taxon>Enterobacterales</taxon>
        <taxon>Yersiniaceae</taxon>
        <taxon>Serratia</taxon>
    </lineage>
</organism>
<sequence>MTEMNQTPTDSSISIFRNLIADLQFCKLSDIQLCDLSAVAQESTEGLCHGLWYLAESLENGEQSSTSSRMQISAWLKASAHVLPALLELSEQANNHLLQMHEGNVYQS</sequence>
<dbReference type="AlphaFoldDB" id="A0A318P5X7"/>
<dbReference type="RefSeq" id="WP_041416680.1">
    <property type="nucleotide sequence ID" value="NZ_PESE01000006.1"/>
</dbReference>
<gene>
    <name evidence="1" type="ORF">CT690_19045</name>
</gene>
<dbReference type="OrthoDB" id="6432358at2"/>
<evidence type="ECO:0000313" key="2">
    <source>
        <dbReference type="Proteomes" id="UP000248196"/>
    </source>
</evidence>